<organism evidence="5 6">
    <name type="scientific">Halomonas organivorans</name>
    <dbReference type="NCBI Taxonomy" id="257772"/>
    <lineage>
        <taxon>Bacteria</taxon>
        <taxon>Pseudomonadati</taxon>
        <taxon>Pseudomonadota</taxon>
        <taxon>Gammaproteobacteria</taxon>
        <taxon>Oceanospirillales</taxon>
        <taxon>Halomonadaceae</taxon>
        <taxon>Halomonas</taxon>
    </lineage>
</organism>
<feature type="coiled-coil region" evidence="3">
    <location>
        <begin position="141"/>
        <end position="189"/>
    </location>
</feature>
<accession>A0A7W5C343</accession>
<comment type="subcellular location">
    <subcellularLocation>
        <location evidence="1">Cell envelope</location>
    </subcellularLocation>
</comment>
<evidence type="ECO:0000313" key="6">
    <source>
        <dbReference type="Proteomes" id="UP000525987"/>
    </source>
</evidence>
<dbReference type="InterPro" id="IPR006311">
    <property type="entry name" value="TAT_signal"/>
</dbReference>
<dbReference type="InterPro" id="IPR030190">
    <property type="entry name" value="MacA_alpha-hairpin_sf"/>
</dbReference>
<keyword evidence="6" id="KW-1185">Reference proteome</keyword>
<evidence type="ECO:0000256" key="3">
    <source>
        <dbReference type="SAM" id="Coils"/>
    </source>
</evidence>
<dbReference type="GO" id="GO:1990961">
    <property type="term" value="P:xenobiotic detoxification by transmembrane export across the plasma membrane"/>
    <property type="evidence" value="ECO:0007669"/>
    <property type="project" value="InterPro"/>
</dbReference>
<dbReference type="AlphaFoldDB" id="A0A7W5C343"/>
<evidence type="ECO:0000313" key="5">
    <source>
        <dbReference type="EMBL" id="MBB3142888.1"/>
    </source>
</evidence>
<dbReference type="GO" id="GO:0019898">
    <property type="term" value="C:extrinsic component of membrane"/>
    <property type="evidence" value="ECO:0007669"/>
    <property type="project" value="InterPro"/>
</dbReference>
<dbReference type="InterPro" id="IPR050465">
    <property type="entry name" value="UPF0194_transport"/>
</dbReference>
<dbReference type="RefSeq" id="WP_183389245.1">
    <property type="nucleotide sequence ID" value="NZ_JACHXM010000029.1"/>
</dbReference>
<comment type="caution">
    <text evidence="5">The sequence shown here is derived from an EMBL/GenBank/DDBJ whole genome shotgun (WGS) entry which is preliminary data.</text>
</comment>
<feature type="domain" description="YknX-like C-terminal permuted SH3-like" evidence="4">
    <location>
        <begin position="330"/>
        <end position="396"/>
    </location>
</feature>
<dbReference type="PANTHER" id="PTHR32347">
    <property type="entry name" value="EFFLUX SYSTEM COMPONENT YKNX-RELATED"/>
    <property type="match status" value="1"/>
</dbReference>
<dbReference type="Proteomes" id="UP000525987">
    <property type="component" value="Unassembled WGS sequence"/>
</dbReference>
<evidence type="ECO:0000259" key="4">
    <source>
        <dbReference type="Pfam" id="PF25989"/>
    </source>
</evidence>
<dbReference type="GO" id="GO:1990195">
    <property type="term" value="C:macrolide transmembrane transporter complex"/>
    <property type="evidence" value="ECO:0007669"/>
    <property type="project" value="InterPro"/>
</dbReference>
<dbReference type="Gene3D" id="2.40.420.20">
    <property type="match status" value="1"/>
</dbReference>
<evidence type="ECO:0000256" key="1">
    <source>
        <dbReference type="ARBA" id="ARBA00004196"/>
    </source>
</evidence>
<keyword evidence="2 3" id="KW-0175">Coiled coil</keyword>
<dbReference type="EMBL" id="JACHXM010000029">
    <property type="protein sequence ID" value="MBB3142888.1"/>
    <property type="molecule type" value="Genomic_DNA"/>
</dbReference>
<dbReference type="Gene3D" id="6.10.140.1990">
    <property type="match status" value="1"/>
</dbReference>
<name>A0A7W5C343_9GAMM</name>
<gene>
    <name evidence="5" type="ORF">FHR96_003793</name>
</gene>
<dbReference type="InterPro" id="IPR058637">
    <property type="entry name" value="YknX-like_C"/>
</dbReference>
<dbReference type="Pfam" id="PF25989">
    <property type="entry name" value="YknX_C"/>
    <property type="match status" value="1"/>
</dbReference>
<dbReference type="GO" id="GO:0030313">
    <property type="term" value="C:cell envelope"/>
    <property type="evidence" value="ECO:0007669"/>
    <property type="project" value="UniProtKB-SubCell"/>
</dbReference>
<protein>
    <submittedName>
        <fullName evidence="5">HlyD family secretion protein</fullName>
    </submittedName>
</protein>
<proteinExistence type="predicted"/>
<evidence type="ECO:0000256" key="2">
    <source>
        <dbReference type="ARBA" id="ARBA00023054"/>
    </source>
</evidence>
<reference evidence="5 6" key="1">
    <citation type="submission" date="2020-08" db="EMBL/GenBank/DDBJ databases">
        <title>Genomic Encyclopedia of Type Strains, Phase III (KMG-III): the genomes of soil and plant-associated and newly described type strains.</title>
        <authorList>
            <person name="Whitman W."/>
        </authorList>
    </citation>
    <scope>NUCLEOTIDE SEQUENCE [LARGE SCALE GENOMIC DNA]</scope>
    <source>
        <strain evidence="5 6">CECT 5995</strain>
    </source>
</reference>
<dbReference type="PANTHER" id="PTHR32347:SF29">
    <property type="entry name" value="UPF0194 MEMBRANE PROTEIN YBHG"/>
    <property type="match status" value="1"/>
</dbReference>
<dbReference type="Gene3D" id="2.40.50.100">
    <property type="match status" value="1"/>
</dbReference>
<sequence>MDVKGRRGLLWGGLLAVLAAGIGYALRPQPVPVDLATAEIAPLRVTIDEEGMTRVRDVYVLDAPLAGRIERITAEAGDPVEAGRTPLATIATAPPALLDARSIAEQQAAVAGARSARDLAAADRERAVADLDFARQELGRARRLAEEQSLARRAREDAERAFRVASADLAMAEASLALREHELERARARLMSRRDLEERAEACECVTVTSPTSGVVLRVIRRSAGIVDAGTPLMEIGDPSDLEVVVDLLSEDAVRVTPGQAAIIDGWGGPELTAEVRRIEPLGETRVSALGIEEQRVDVILDLTDPASRWRRLGHDYRVNVGIVLFQDDVLQVPLGTLFRDGDDWAVFVVDGGRARRRTVTIGARSDLAVEIRDGIKAGQRVIRYPGERVSDGSTIIER</sequence>
<dbReference type="PROSITE" id="PS51318">
    <property type="entry name" value="TAT"/>
    <property type="match status" value="1"/>
</dbReference>